<evidence type="ECO:0000313" key="4">
    <source>
        <dbReference type="Proteomes" id="UP001633002"/>
    </source>
</evidence>
<feature type="region of interest" description="Disordered" evidence="2">
    <location>
        <begin position="602"/>
        <end position="643"/>
    </location>
</feature>
<feature type="compositionally biased region" description="Acidic residues" evidence="2">
    <location>
        <begin position="622"/>
        <end position="643"/>
    </location>
</feature>
<gene>
    <name evidence="3" type="ORF">R1sor_006282</name>
</gene>
<dbReference type="Proteomes" id="UP001633002">
    <property type="component" value="Unassembled WGS sequence"/>
</dbReference>
<evidence type="ECO:0000256" key="1">
    <source>
        <dbReference type="ARBA" id="ARBA00009884"/>
    </source>
</evidence>
<proteinExistence type="inferred from homology"/>
<reference evidence="3 4" key="1">
    <citation type="submission" date="2024-09" db="EMBL/GenBank/DDBJ databases">
        <title>Chromosome-scale assembly of Riccia sorocarpa.</title>
        <authorList>
            <person name="Paukszto L."/>
        </authorList>
    </citation>
    <scope>NUCLEOTIDE SEQUENCE [LARGE SCALE GENOMIC DNA]</scope>
    <source>
        <strain evidence="3">LP-2024</strain>
        <tissue evidence="3">Aerial parts of the thallus</tissue>
    </source>
</reference>
<dbReference type="SUPFAM" id="SSF56815">
    <property type="entry name" value="Sec1/munc18-like (SM) proteins"/>
    <property type="match status" value="1"/>
</dbReference>
<organism evidence="3 4">
    <name type="scientific">Riccia sorocarpa</name>
    <dbReference type="NCBI Taxonomy" id="122646"/>
    <lineage>
        <taxon>Eukaryota</taxon>
        <taxon>Viridiplantae</taxon>
        <taxon>Streptophyta</taxon>
        <taxon>Embryophyta</taxon>
        <taxon>Marchantiophyta</taxon>
        <taxon>Marchantiopsida</taxon>
        <taxon>Marchantiidae</taxon>
        <taxon>Marchantiales</taxon>
        <taxon>Ricciaceae</taxon>
        <taxon>Riccia</taxon>
    </lineage>
</organism>
<dbReference type="EMBL" id="JBJQOH010000003">
    <property type="protein sequence ID" value="KAL3692631.1"/>
    <property type="molecule type" value="Genomic_DNA"/>
</dbReference>
<name>A0ABD3HP89_9MARC</name>
<dbReference type="InterPro" id="IPR027482">
    <property type="entry name" value="Sec1-like_dom2"/>
</dbReference>
<dbReference type="Gene3D" id="3.40.50.1910">
    <property type="match status" value="1"/>
</dbReference>
<evidence type="ECO:0000256" key="2">
    <source>
        <dbReference type="SAM" id="MobiDB-lite"/>
    </source>
</evidence>
<dbReference type="InterPro" id="IPR036045">
    <property type="entry name" value="Sec1-like_sf"/>
</dbReference>
<comment type="caution">
    <text evidence="3">The sequence shown here is derived from an EMBL/GenBank/DDBJ whole genome shotgun (WGS) entry which is preliminary data.</text>
</comment>
<keyword evidence="4" id="KW-1185">Reference proteome</keyword>
<accession>A0ABD3HP89</accession>
<comment type="similarity">
    <text evidence="1">Belongs to the STXBP/unc-18/SEC1 family.</text>
</comment>
<evidence type="ECO:0000313" key="3">
    <source>
        <dbReference type="EMBL" id="KAL3692631.1"/>
    </source>
</evidence>
<dbReference type="AlphaFoldDB" id="A0ABD3HP89"/>
<evidence type="ECO:0008006" key="5">
    <source>
        <dbReference type="Google" id="ProtNLM"/>
    </source>
</evidence>
<sequence>MGVDLIQEAQRAIGLLAEDVEDGLFYMDDGAGESFHFSGGLPTLLELGARAICSLENASVLDAAVSWRGPSQDPVQKIVILTSKLLTDSHSHFLRVLRMHPSVKKCTIWTSVSEEAHGAHPDTSFGLAAFHDYKNSLLRDLSASSGRRIDDYERTQGQLHDWQASDIEIKFFPVMICSFTKSLFVLPSGGAVAQAPLSSYQDAYAVSRGLPGVEVEEPGPAGAVLLAHCLQHVVAQLDLKPEIFTLGPLANVVGKAMAGLPTPSDGVGHSRRPVGLVLIDRTLDIVTPSTHGDSLLDRCLSCLPRRPSPLPKTFSKLQSNVIASTVTRPPMDVRIIVDSDEAKPLDYTKVGASFPSKPILPKWESRTSSQNQVSKENSELWGGSLSSSWDKRGYEYLETLVGKRTKESLLQIRKWLQEALRQEKSEGSGKGRLSAVSVNELKLLRRALSEKPEVAMRHTALIQLTRAAEEALSGDFATLWDSFMSSEKILMLTAGDVTQSLALQLRDIVQQCVQNIQRAAATRTSLPTDVLSLRDAFTLAIVAYGLAGEGLPGISRGSPFSWEEERSLRDAVMEAVMEGPVGAPLGFLKTLESDLATIWSRDETKKEPQGAKKIQKKKQQVDDDWDRWEGVDEDEEDAEDSEDYTQVRVKAELRDKLGEVFANLHKVAAGCGRSLLRDVPLPVESQMAVGAALHRGLIFKVLSLAFAKMDIPGLEYHASGMTRFLKGGFGRFALRQAKPKLSDQRVLLVFVIGGLNFVEVRDAREAQAAIPGAESFELLLGGTTLLTPSDMYDLLVGSCGVP</sequence>
<dbReference type="PANTHER" id="PTHR11679">
    <property type="entry name" value="VESICLE PROTEIN SORTING-ASSOCIATED"/>
    <property type="match status" value="1"/>
</dbReference>
<protein>
    <recommendedName>
        <fullName evidence="5">Sec1 family domain-containing protein 2</fullName>
    </recommendedName>
</protein>
<dbReference type="InterPro" id="IPR001619">
    <property type="entry name" value="Sec1-like"/>
</dbReference>